<evidence type="ECO:0000313" key="2">
    <source>
        <dbReference type="Proteomes" id="UP000006620"/>
    </source>
</evidence>
<dbReference type="KEGG" id="pms:KNP414_06385"/>
<reference evidence="2" key="1">
    <citation type="submission" date="2011-06" db="EMBL/GenBank/DDBJ databases">
        <title>Complete genome sequence of Paenibacillus mucilaginosus KNP414.</title>
        <authorList>
            <person name="Wang J."/>
            <person name="Hu S."/>
            <person name="Hu X."/>
            <person name="Zhang B."/>
            <person name="Dong D."/>
            <person name="Zhang S."/>
            <person name="Zhao K."/>
            <person name="Wu D."/>
        </authorList>
    </citation>
    <scope>NUCLEOTIDE SEQUENCE [LARGE SCALE GENOMIC DNA]</scope>
    <source>
        <strain evidence="2">KNP414</strain>
    </source>
</reference>
<name>F8FMU6_PAEMK</name>
<dbReference type="Proteomes" id="UP000006620">
    <property type="component" value="Chromosome"/>
</dbReference>
<dbReference type="HOGENOM" id="CLU_3273800_0_0_9"/>
<dbReference type="AlphaFoldDB" id="F8FMU6"/>
<evidence type="ECO:0000313" key="1">
    <source>
        <dbReference type="EMBL" id="AEI44906.1"/>
    </source>
</evidence>
<dbReference type="EMBL" id="CP002869">
    <property type="protein sequence ID" value="AEI44906.1"/>
    <property type="molecule type" value="Genomic_DNA"/>
</dbReference>
<reference evidence="1 2" key="2">
    <citation type="journal article" date="2013" name="Genome Announc.">
        <title>Genome Sequence of Growth-Improving Paenibacillus mucilaginosus Strain KNP414.</title>
        <authorList>
            <person name="Lu J.J."/>
            <person name="Wang J.F."/>
            <person name="Hu X.F."/>
        </authorList>
    </citation>
    <scope>NUCLEOTIDE SEQUENCE [LARGE SCALE GENOMIC DNA]</scope>
    <source>
        <strain evidence="1 2">KNP414</strain>
    </source>
</reference>
<gene>
    <name evidence="1" type="ordered locus">KNP414_06385</name>
</gene>
<organism evidence="1 2">
    <name type="scientific">Paenibacillus mucilaginosus (strain KNP414)</name>
    <dbReference type="NCBI Taxonomy" id="1036673"/>
    <lineage>
        <taxon>Bacteria</taxon>
        <taxon>Bacillati</taxon>
        <taxon>Bacillota</taxon>
        <taxon>Bacilli</taxon>
        <taxon>Bacillales</taxon>
        <taxon>Paenibacillaceae</taxon>
        <taxon>Paenibacillus</taxon>
    </lineage>
</organism>
<accession>F8FMU6</accession>
<dbReference type="PATRIC" id="fig|1036673.3.peg.5943"/>
<proteinExistence type="predicted"/>
<sequence length="41" mass="4704">MLYNPYICFPLYTGRAQAPKRKKFSTICHGISPIIEGFMLP</sequence>
<protein>
    <submittedName>
        <fullName evidence="1">Uncharacterized protein</fullName>
    </submittedName>
</protein>